<sequence length="70" mass="7830">MPKLYSSHKCWKCKIPVSSKKGVGYCPDHQEVCYGNKDYTHNGWAYKKGSSCDACDDEAERRRKAAAGGK</sequence>
<dbReference type="AlphaFoldDB" id="A0A0H2QXS3"/>
<evidence type="ECO:0000313" key="1">
    <source>
        <dbReference type="EMBL" id="KLO04164.1"/>
    </source>
</evidence>
<evidence type="ECO:0000313" key="2">
    <source>
        <dbReference type="Proteomes" id="UP000053477"/>
    </source>
</evidence>
<protein>
    <submittedName>
        <fullName evidence="1">Uncharacterized protein</fullName>
    </submittedName>
</protein>
<proteinExistence type="predicted"/>
<keyword evidence="2" id="KW-1185">Reference proteome</keyword>
<dbReference type="Proteomes" id="UP000053477">
    <property type="component" value="Unassembled WGS sequence"/>
</dbReference>
<gene>
    <name evidence="1" type="ORF">SCHPADRAFT_947916</name>
</gene>
<organism evidence="1 2">
    <name type="scientific">Schizopora paradoxa</name>
    <dbReference type="NCBI Taxonomy" id="27342"/>
    <lineage>
        <taxon>Eukaryota</taxon>
        <taxon>Fungi</taxon>
        <taxon>Dikarya</taxon>
        <taxon>Basidiomycota</taxon>
        <taxon>Agaricomycotina</taxon>
        <taxon>Agaricomycetes</taxon>
        <taxon>Hymenochaetales</taxon>
        <taxon>Schizoporaceae</taxon>
        <taxon>Schizopora</taxon>
    </lineage>
</organism>
<name>A0A0H2QXS3_9AGAM</name>
<reference evidence="1 2" key="1">
    <citation type="submission" date="2015-04" db="EMBL/GenBank/DDBJ databases">
        <title>Complete genome sequence of Schizopora paradoxa KUC8140, a cosmopolitan wood degrader in East Asia.</title>
        <authorList>
            <consortium name="DOE Joint Genome Institute"/>
            <person name="Min B."/>
            <person name="Park H."/>
            <person name="Jang Y."/>
            <person name="Kim J.-J."/>
            <person name="Kim K.H."/>
            <person name="Pangilinan J."/>
            <person name="Lipzen A."/>
            <person name="Riley R."/>
            <person name="Grigoriev I.V."/>
            <person name="Spatafora J.W."/>
            <person name="Choi I.-G."/>
        </authorList>
    </citation>
    <scope>NUCLEOTIDE SEQUENCE [LARGE SCALE GENOMIC DNA]</scope>
    <source>
        <strain evidence="1 2">KUC8140</strain>
    </source>
</reference>
<dbReference type="InParanoid" id="A0A0H2QXS3"/>
<accession>A0A0H2QXS3</accession>
<dbReference type="EMBL" id="KQ086669">
    <property type="protein sequence ID" value="KLO04164.1"/>
    <property type="molecule type" value="Genomic_DNA"/>
</dbReference>